<sequence length="218" mass="25576">MKVRILDNKLSDDITEALQSITKEYIQSKESELDENQKRSLKKQLGKVHESFNKHLKGNVVAVRKEEAKLYTQIEEEPLDQELMKNVKAMENEVRQTAQRIFDFRKNMPEKMQAALLRQNLDLESIQSIEKTLSQKNTVENKENVQLSVQLEEFYHEVKEYSNTLKEMKRLSKDIPQAVKKIKDAQSALKSITSNQNYLKRTREETNQTEGPSHKKRK</sequence>
<accession>A0AAW2ZFM1</accession>
<dbReference type="AlphaFoldDB" id="A0AAW2ZFM1"/>
<protein>
    <submittedName>
        <fullName evidence="2">SLC9A4</fullName>
    </submittedName>
</protein>
<evidence type="ECO:0000313" key="2">
    <source>
        <dbReference type="EMBL" id="KAL0487417.1"/>
    </source>
</evidence>
<proteinExistence type="predicted"/>
<reference evidence="2 3" key="1">
    <citation type="submission" date="2024-03" db="EMBL/GenBank/DDBJ databases">
        <title>The Acrasis kona genome and developmental transcriptomes reveal deep origins of eukaryotic multicellular pathways.</title>
        <authorList>
            <person name="Sheikh S."/>
            <person name="Fu C.-J."/>
            <person name="Brown M.W."/>
            <person name="Baldauf S.L."/>
        </authorList>
    </citation>
    <scope>NUCLEOTIDE SEQUENCE [LARGE SCALE GENOMIC DNA]</scope>
    <source>
        <strain evidence="2 3">ATCC MYA-3509</strain>
    </source>
</reference>
<comment type="caution">
    <text evidence="2">The sequence shown here is derived from an EMBL/GenBank/DDBJ whole genome shotgun (WGS) entry which is preliminary data.</text>
</comment>
<organism evidence="2 3">
    <name type="scientific">Acrasis kona</name>
    <dbReference type="NCBI Taxonomy" id="1008807"/>
    <lineage>
        <taxon>Eukaryota</taxon>
        <taxon>Discoba</taxon>
        <taxon>Heterolobosea</taxon>
        <taxon>Tetramitia</taxon>
        <taxon>Eutetramitia</taxon>
        <taxon>Acrasidae</taxon>
        <taxon>Acrasis</taxon>
    </lineage>
</organism>
<gene>
    <name evidence="2" type="ORF">AKO1_000851</name>
</gene>
<keyword evidence="3" id="KW-1185">Reference proteome</keyword>
<dbReference type="Proteomes" id="UP001431209">
    <property type="component" value="Unassembled WGS sequence"/>
</dbReference>
<feature type="region of interest" description="Disordered" evidence="1">
    <location>
        <begin position="190"/>
        <end position="218"/>
    </location>
</feature>
<evidence type="ECO:0000256" key="1">
    <source>
        <dbReference type="SAM" id="MobiDB-lite"/>
    </source>
</evidence>
<dbReference type="EMBL" id="JAOPGA020001338">
    <property type="protein sequence ID" value="KAL0487417.1"/>
    <property type="molecule type" value="Genomic_DNA"/>
</dbReference>
<name>A0AAW2ZFM1_9EUKA</name>
<evidence type="ECO:0000313" key="3">
    <source>
        <dbReference type="Proteomes" id="UP001431209"/>
    </source>
</evidence>
<feature type="compositionally biased region" description="Polar residues" evidence="1">
    <location>
        <begin position="190"/>
        <end position="199"/>
    </location>
</feature>